<feature type="compositionally biased region" description="Polar residues" evidence="1">
    <location>
        <begin position="246"/>
        <end position="268"/>
    </location>
</feature>
<evidence type="ECO:0000256" key="1">
    <source>
        <dbReference type="SAM" id="MobiDB-lite"/>
    </source>
</evidence>
<reference evidence="2" key="1">
    <citation type="submission" date="2018-11" db="EMBL/GenBank/DDBJ databases">
        <authorList>
            <consortium name="Pathogen Informatics"/>
        </authorList>
    </citation>
    <scope>NUCLEOTIDE SEQUENCE</scope>
</reference>
<feature type="region of interest" description="Disordered" evidence="1">
    <location>
        <begin position="320"/>
        <end position="373"/>
    </location>
</feature>
<evidence type="ECO:0000313" key="2">
    <source>
        <dbReference type="EMBL" id="VEL08646.1"/>
    </source>
</evidence>
<evidence type="ECO:0000313" key="3">
    <source>
        <dbReference type="Proteomes" id="UP000784294"/>
    </source>
</evidence>
<name>A0A3S5FBW1_9PLAT</name>
<sequence>MGIEFIGPYKQLPLVTEPTLHSSANGAVKLSQLRPFHNRSTGSVTPLGHFTNRLGKRLPNTLSAWSDEPAYSSSASISVADSWPSESLPTGGYCHPNRLVSKDGLLPVVLEAGPETEMSSTTVTRLATREEGHSPSGSSQIWTDAEIVARGAGFKLNYADSGHQRNKKASAAPESRGDGILETDTQDIHLLLLVMSLCHTVRVERFFPDDLMLEPSTEGEEEGSVRIQLSPAHTTVMEAAAGTEEASVNANSLPRHSVQETPNKSQSSELKRRRPVSAVSGLSISRYGDSIGSKAGSFTTVGCATCTGIGDAGSTATATATATGVSPNSQHPSGKKPPRRGNSALRRASAAKSAAAAARRLGPGGRGGGYRSDGSEYNYQVGGGWYVMNTSVTSCTLGTIVVSMT</sequence>
<keyword evidence="3" id="KW-1185">Reference proteome</keyword>
<proteinExistence type="predicted"/>
<gene>
    <name evidence="2" type="ORF">PXEA_LOCUS2086</name>
</gene>
<feature type="region of interest" description="Disordered" evidence="1">
    <location>
        <begin position="243"/>
        <end position="279"/>
    </location>
</feature>
<accession>A0A3S5FBW1</accession>
<feature type="compositionally biased region" description="Low complexity" evidence="1">
    <location>
        <begin position="343"/>
        <end position="361"/>
    </location>
</feature>
<organism evidence="2 3">
    <name type="scientific">Protopolystoma xenopodis</name>
    <dbReference type="NCBI Taxonomy" id="117903"/>
    <lineage>
        <taxon>Eukaryota</taxon>
        <taxon>Metazoa</taxon>
        <taxon>Spiralia</taxon>
        <taxon>Lophotrochozoa</taxon>
        <taxon>Platyhelminthes</taxon>
        <taxon>Monogenea</taxon>
        <taxon>Polyopisthocotylea</taxon>
        <taxon>Polystomatidea</taxon>
        <taxon>Polystomatidae</taxon>
        <taxon>Protopolystoma</taxon>
    </lineage>
</organism>
<dbReference type="Proteomes" id="UP000784294">
    <property type="component" value="Unassembled WGS sequence"/>
</dbReference>
<protein>
    <submittedName>
        <fullName evidence="2">Uncharacterized protein</fullName>
    </submittedName>
</protein>
<dbReference type="AlphaFoldDB" id="A0A3S5FBW1"/>
<dbReference type="EMBL" id="CAAALY010004427">
    <property type="protein sequence ID" value="VEL08646.1"/>
    <property type="molecule type" value="Genomic_DNA"/>
</dbReference>
<comment type="caution">
    <text evidence="2">The sequence shown here is derived from an EMBL/GenBank/DDBJ whole genome shotgun (WGS) entry which is preliminary data.</text>
</comment>
<feature type="compositionally biased region" description="Gly residues" evidence="1">
    <location>
        <begin position="362"/>
        <end position="371"/>
    </location>
</feature>